<evidence type="ECO:0000313" key="2">
    <source>
        <dbReference type="EMBL" id="EEF22580.1"/>
    </source>
</evidence>
<dbReference type="AlphaFoldDB" id="B9TNI4"/>
<reference evidence="3" key="1">
    <citation type="journal article" date="2010" name="Nat. Biotechnol.">
        <title>Draft genome sequence of the oilseed species Ricinus communis.</title>
        <authorList>
            <person name="Chan A.P."/>
            <person name="Crabtree J."/>
            <person name="Zhao Q."/>
            <person name="Lorenzi H."/>
            <person name="Orvis J."/>
            <person name="Puiu D."/>
            <person name="Melake-Berhan A."/>
            <person name="Jones K.M."/>
            <person name="Redman J."/>
            <person name="Chen G."/>
            <person name="Cahoon E.B."/>
            <person name="Gedil M."/>
            <person name="Stanke M."/>
            <person name="Haas B.J."/>
            <person name="Wortman J.R."/>
            <person name="Fraser-Liggett C.M."/>
            <person name="Ravel J."/>
            <person name="Rabinowicz P.D."/>
        </authorList>
    </citation>
    <scope>NUCLEOTIDE SEQUENCE [LARGE SCALE GENOMIC DNA]</scope>
    <source>
        <strain evidence="3">cv. Hale</strain>
    </source>
</reference>
<feature type="region of interest" description="Disordered" evidence="1">
    <location>
        <begin position="82"/>
        <end position="129"/>
    </location>
</feature>
<dbReference type="EMBL" id="EQ992665">
    <property type="protein sequence ID" value="EEF22580.1"/>
    <property type="molecule type" value="Genomic_DNA"/>
</dbReference>
<feature type="non-terminal residue" evidence="2">
    <location>
        <position position="1"/>
    </location>
</feature>
<dbReference type="InParanoid" id="B9TNI4"/>
<protein>
    <submittedName>
        <fullName evidence="2">Uncharacterized protein</fullName>
    </submittedName>
</protein>
<accession>B9TNI4</accession>
<evidence type="ECO:0000313" key="3">
    <source>
        <dbReference type="Proteomes" id="UP000008311"/>
    </source>
</evidence>
<feature type="non-terminal residue" evidence="2">
    <location>
        <position position="319"/>
    </location>
</feature>
<feature type="compositionally biased region" description="Basic and acidic residues" evidence="1">
    <location>
        <begin position="82"/>
        <end position="95"/>
    </location>
</feature>
<organism evidence="2 3">
    <name type="scientific">Ricinus communis</name>
    <name type="common">Castor bean</name>
    <dbReference type="NCBI Taxonomy" id="3988"/>
    <lineage>
        <taxon>Eukaryota</taxon>
        <taxon>Viridiplantae</taxon>
        <taxon>Streptophyta</taxon>
        <taxon>Embryophyta</taxon>
        <taxon>Tracheophyta</taxon>
        <taxon>Spermatophyta</taxon>
        <taxon>Magnoliopsida</taxon>
        <taxon>eudicotyledons</taxon>
        <taxon>Gunneridae</taxon>
        <taxon>Pentapetalae</taxon>
        <taxon>rosids</taxon>
        <taxon>fabids</taxon>
        <taxon>Malpighiales</taxon>
        <taxon>Euphorbiaceae</taxon>
        <taxon>Acalyphoideae</taxon>
        <taxon>Acalypheae</taxon>
        <taxon>Ricinus</taxon>
    </lineage>
</organism>
<keyword evidence="3" id="KW-1185">Reference proteome</keyword>
<dbReference type="Proteomes" id="UP000008311">
    <property type="component" value="Unassembled WGS sequence"/>
</dbReference>
<proteinExistence type="predicted"/>
<evidence type="ECO:0000256" key="1">
    <source>
        <dbReference type="SAM" id="MobiDB-lite"/>
    </source>
</evidence>
<gene>
    <name evidence="2" type="ORF">RCOM_2003780</name>
</gene>
<name>B9TNI4_RICCO</name>
<sequence length="319" mass="35335">VAQQFGIGGIGLGRHRHVPARHRLDALGAHHESRPGRTFHQSRHGLHHAPFQVRPLGRERTGEGQPDLAVVVVVTVEVLADEHPQARADPTREQRPQQQHQRRAQEGQLRHGPPTAAEEPHVVTGGGHDQQIGSAAEQRRRMEQHLARYLQAQRPARIAQRRDGDQRHRQRIDKTARGPGIGAEVTEQQRIAVEIEVIGEHQSHAQAGELDAPALRIDGIAIELLDQEQAEDGRGRAQQRHRRELARLQRIAIAPRYGQGAGQLQPIEGRHQDQPAIGMRHRAPPLPTLAAITAKGADEQQMNRSQADCARFQQAAASA</sequence>